<dbReference type="SUPFAM" id="SSF46689">
    <property type="entry name" value="Homeodomain-like"/>
    <property type="match status" value="1"/>
</dbReference>
<evidence type="ECO:0000256" key="1">
    <source>
        <dbReference type="ARBA" id="ARBA00023015"/>
    </source>
</evidence>
<dbReference type="Gene3D" id="1.10.357.10">
    <property type="entry name" value="Tetracycline Repressor, domain 2"/>
    <property type="match status" value="1"/>
</dbReference>
<evidence type="ECO:0000256" key="4">
    <source>
        <dbReference type="PROSITE-ProRule" id="PRU00335"/>
    </source>
</evidence>
<dbReference type="Proteomes" id="UP001592528">
    <property type="component" value="Unassembled WGS sequence"/>
</dbReference>
<keyword evidence="2 4" id="KW-0238">DNA-binding</keyword>
<keyword evidence="3" id="KW-0804">Transcription</keyword>
<reference evidence="6 7" key="1">
    <citation type="submission" date="2024-09" db="EMBL/GenBank/DDBJ databases">
        <authorList>
            <person name="Lee S.D."/>
        </authorList>
    </citation>
    <scope>NUCLEOTIDE SEQUENCE [LARGE SCALE GENOMIC DNA]</scope>
    <source>
        <strain evidence="6 7">N1-5</strain>
    </source>
</reference>
<sequence>MTTQREEILLTALEVYAERGYRGTSLDLVAERAGLTRQGLLHHFPSKKKLLIALLEFREERSRAYLAADHADKDWPNQLAEALTFDHRMPVLAEVHSVLLAESITGNDLDQQYLHDHQHTLEERTVALFAERYGPRLPSGLTPRTAATAVLAMIEGMQLQWLLEPDQTDYPAIMRDTLSVLLGSAPEDSIAE</sequence>
<dbReference type="EMBL" id="JBHEZZ010000004">
    <property type="protein sequence ID" value="MFC1401348.1"/>
    <property type="molecule type" value="Genomic_DNA"/>
</dbReference>
<feature type="DNA-binding region" description="H-T-H motif" evidence="4">
    <location>
        <begin position="25"/>
        <end position="44"/>
    </location>
</feature>
<dbReference type="InterPro" id="IPR009057">
    <property type="entry name" value="Homeodomain-like_sf"/>
</dbReference>
<feature type="domain" description="HTH tetR-type" evidence="5">
    <location>
        <begin position="2"/>
        <end position="62"/>
    </location>
</feature>
<evidence type="ECO:0000256" key="3">
    <source>
        <dbReference type="ARBA" id="ARBA00023163"/>
    </source>
</evidence>
<dbReference type="PROSITE" id="PS50977">
    <property type="entry name" value="HTH_TETR_2"/>
    <property type="match status" value="1"/>
</dbReference>
<accession>A0ABV6UIU1</accession>
<evidence type="ECO:0000259" key="5">
    <source>
        <dbReference type="PROSITE" id="PS50977"/>
    </source>
</evidence>
<gene>
    <name evidence="6" type="ORF">ACEZDJ_08620</name>
</gene>
<evidence type="ECO:0000313" key="7">
    <source>
        <dbReference type="Proteomes" id="UP001592528"/>
    </source>
</evidence>
<dbReference type="RefSeq" id="WP_051726069.1">
    <property type="nucleotide sequence ID" value="NZ_JBHEZZ010000004.1"/>
</dbReference>
<dbReference type="InterPro" id="IPR050109">
    <property type="entry name" value="HTH-type_TetR-like_transc_reg"/>
</dbReference>
<comment type="caution">
    <text evidence="6">The sequence shown here is derived from an EMBL/GenBank/DDBJ whole genome shotgun (WGS) entry which is preliminary data.</text>
</comment>
<dbReference type="InterPro" id="IPR036271">
    <property type="entry name" value="Tet_transcr_reg_TetR-rel_C_sf"/>
</dbReference>
<dbReference type="SUPFAM" id="SSF48498">
    <property type="entry name" value="Tetracyclin repressor-like, C-terminal domain"/>
    <property type="match status" value="1"/>
</dbReference>
<dbReference type="Pfam" id="PF00440">
    <property type="entry name" value="TetR_N"/>
    <property type="match status" value="1"/>
</dbReference>
<protein>
    <submittedName>
        <fullName evidence="6">TetR/AcrR family transcriptional regulator</fullName>
    </submittedName>
</protein>
<keyword evidence="7" id="KW-1185">Reference proteome</keyword>
<dbReference type="InterPro" id="IPR001647">
    <property type="entry name" value="HTH_TetR"/>
</dbReference>
<organism evidence="6 7">
    <name type="scientific">Streptacidiphilus cavernicola</name>
    <dbReference type="NCBI Taxonomy" id="3342716"/>
    <lineage>
        <taxon>Bacteria</taxon>
        <taxon>Bacillati</taxon>
        <taxon>Actinomycetota</taxon>
        <taxon>Actinomycetes</taxon>
        <taxon>Kitasatosporales</taxon>
        <taxon>Streptomycetaceae</taxon>
        <taxon>Streptacidiphilus</taxon>
    </lineage>
</organism>
<dbReference type="PANTHER" id="PTHR30055">
    <property type="entry name" value="HTH-TYPE TRANSCRIPTIONAL REGULATOR RUTR"/>
    <property type="match status" value="1"/>
</dbReference>
<evidence type="ECO:0000313" key="6">
    <source>
        <dbReference type="EMBL" id="MFC1401348.1"/>
    </source>
</evidence>
<proteinExistence type="predicted"/>
<dbReference type="PANTHER" id="PTHR30055:SF234">
    <property type="entry name" value="HTH-TYPE TRANSCRIPTIONAL REGULATOR BETI"/>
    <property type="match status" value="1"/>
</dbReference>
<evidence type="ECO:0000256" key="2">
    <source>
        <dbReference type="ARBA" id="ARBA00023125"/>
    </source>
</evidence>
<keyword evidence="1" id="KW-0805">Transcription regulation</keyword>
<dbReference type="PRINTS" id="PR00455">
    <property type="entry name" value="HTHTETR"/>
</dbReference>
<name>A0ABV6UIU1_9ACTN</name>